<dbReference type="EMBL" id="JACGWJ010000018">
    <property type="protein sequence ID" value="KAL0349816.1"/>
    <property type="molecule type" value="Genomic_DNA"/>
</dbReference>
<name>A0AAW2P2S4_SESRA</name>
<feature type="compositionally biased region" description="Low complexity" evidence="1">
    <location>
        <begin position="58"/>
        <end position="73"/>
    </location>
</feature>
<feature type="non-terminal residue" evidence="2">
    <location>
        <position position="73"/>
    </location>
</feature>
<proteinExistence type="predicted"/>
<organism evidence="2">
    <name type="scientific">Sesamum radiatum</name>
    <name type="common">Black benniseed</name>
    <dbReference type="NCBI Taxonomy" id="300843"/>
    <lineage>
        <taxon>Eukaryota</taxon>
        <taxon>Viridiplantae</taxon>
        <taxon>Streptophyta</taxon>
        <taxon>Embryophyta</taxon>
        <taxon>Tracheophyta</taxon>
        <taxon>Spermatophyta</taxon>
        <taxon>Magnoliopsida</taxon>
        <taxon>eudicotyledons</taxon>
        <taxon>Gunneridae</taxon>
        <taxon>Pentapetalae</taxon>
        <taxon>asterids</taxon>
        <taxon>lamiids</taxon>
        <taxon>Lamiales</taxon>
        <taxon>Pedaliaceae</taxon>
        <taxon>Sesamum</taxon>
    </lineage>
</organism>
<evidence type="ECO:0000313" key="2">
    <source>
        <dbReference type="EMBL" id="KAL0349816.1"/>
    </source>
</evidence>
<dbReference type="AlphaFoldDB" id="A0AAW2P2S4"/>
<reference evidence="2" key="2">
    <citation type="journal article" date="2024" name="Plant">
        <title>Genomic evolution and insights into agronomic trait innovations of Sesamum species.</title>
        <authorList>
            <person name="Miao H."/>
            <person name="Wang L."/>
            <person name="Qu L."/>
            <person name="Liu H."/>
            <person name="Sun Y."/>
            <person name="Le M."/>
            <person name="Wang Q."/>
            <person name="Wei S."/>
            <person name="Zheng Y."/>
            <person name="Lin W."/>
            <person name="Duan Y."/>
            <person name="Cao H."/>
            <person name="Xiong S."/>
            <person name="Wang X."/>
            <person name="Wei L."/>
            <person name="Li C."/>
            <person name="Ma Q."/>
            <person name="Ju M."/>
            <person name="Zhao R."/>
            <person name="Li G."/>
            <person name="Mu C."/>
            <person name="Tian Q."/>
            <person name="Mei H."/>
            <person name="Zhang T."/>
            <person name="Gao T."/>
            <person name="Zhang H."/>
        </authorList>
    </citation>
    <scope>NUCLEOTIDE SEQUENCE</scope>
    <source>
        <strain evidence="2">G02</strain>
    </source>
</reference>
<reference evidence="2" key="1">
    <citation type="submission" date="2020-06" db="EMBL/GenBank/DDBJ databases">
        <authorList>
            <person name="Li T."/>
            <person name="Hu X."/>
            <person name="Zhang T."/>
            <person name="Song X."/>
            <person name="Zhang H."/>
            <person name="Dai N."/>
            <person name="Sheng W."/>
            <person name="Hou X."/>
            <person name="Wei L."/>
        </authorList>
    </citation>
    <scope>NUCLEOTIDE SEQUENCE</scope>
    <source>
        <strain evidence="2">G02</strain>
        <tissue evidence="2">Leaf</tissue>
    </source>
</reference>
<gene>
    <name evidence="2" type="ORF">Sradi_4130800</name>
</gene>
<protein>
    <submittedName>
        <fullName evidence="2">Uncharacterized protein</fullName>
    </submittedName>
</protein>
<feature type="region of interest" description="Disordered" evidence="1">
    <location>
        <begin position="54"/>
        <end position="73"/>
    </location>
</feature>
<accession>A0AAW2P2S4</accession>
<sequence>MAPHSESLVFMEIPLPLLITPASPTVMVSPMSFAAGPVPSGSTPLCLPTMSLPSLTNASPSASSDVPVAPLHQ</sequence>
<comment type="caution">
    <text evidence="2">The sequence shown here is derived from an EMBL/GenBank/DDBJ whole genome shotgun (WGS) entry which is preliminary data.</text>
</comment>
<evidence type="ECO:0000256" key="1">
    <source>
        <dbReference type="SAM" id="MobiDB-lite"/>
    </source>
</evidence>